<dbReference type="EMBL" id="CP071382">
    <property type="protein sequence ID" value="QSV45798.1"/>
    <property type="molecule type" value="Genomic_DNA"/>
</dbReference>
<dbReference type="CDD" id="cd00156">
    <property type="entry name" value="REC"/>
    <property type="match status" value="1"/>
</dbReference>
<accession>A0ABX7Q4H9</accession>
<dbReference type="SUPFAM" id="SSF55073">
    <property type="entry name" value="Nucleotide cyclase"/>
    <property type="match status" value="1"/>
</dbReference>
<dbReference type="CDD" id="cd00130">
    <property type="entry name" value="PAS"/>
    <property type="match status" value="1"/>
</dbReference>
<dbReference type="RefSeq" id="WP_207163589.1">
    <property type="nucleotide sequence ID" value="NZ_CP071382.1"/>
</dbReference>
<evidence type="ECO:0000259" key="3">
    <source>
        <dbReference type="PROSITE" id="PS50887"/>
    </source>
</evidence>
<dbReference type="InterPro" id="IPR000160">
    <property type="entry name" value="GGDEF_dom"/>
</dbReference>
<dbReference type="SMART" id="SM00091">
    <property type="entry name" value="PAS"/>
    <property type="match status" value="1"/>
</dbReference>
<dbReference type="InterPro" id="IPR043128">
    <property type="entry name" value="Rev_trsase/Diguanyl_cyclase"/>
</dbReference>
<dbReference type="Proteomes" id="UP000663651">
    <property type="component" value="Chromosome"/>
</dbReference>
<dbReference type="InterPro" id="IPR011006">
    <property type="entry name" value="CheY-like_superfamily"/>
</dbReference>
<dbReference type="Pfam" id="PF00990">
    <property type="entry name" value="GGDEF"/>
    <property type="match status" value="1"/>
</dbReference>
<evidence type="ECO:0000313" key="5">
    <source>
        <dbReference type="Proteomes" id="UP000663651"/>
    </source>
</evidence>
<proteinExistence type="predicted"/>
<dbReference type="NCBIfam" id="TIGR00254">
    <property type="entry name" value="GGDEF"/>
    <property type="match status" value="1"/>
</dbReference>
<dbReference type="PANTHER" id="PTHR44757:SF2">
    <property type="entry name" value="BIOFILM ARCHITECTURE MAINTENANCE PROTEIN MBAA"/>
    <property type="match status" value="1"/>
</dbReference>
<organism evidence="4 5">
    <name type="scientific">Geobacter benzoatilyticus</name>
    <dbReference type="NCBI Taxonomy" id="2815309"/>
    <lineage>
        <taxon>Bacteria</taxon>
        <taxon>Pseudomonadati</taxon>
        <taxon>Thermodesulfobacteriota</taxon>
        <taxon>Desulfuromonadia</taxon>
        <taxon>Geobacterales</taxon>
        <taxon>Geobacteraceae</taxon>
        <taxon>Geobacter</taxon>
    </lineage>
</organism>
<dbReference type="Pfam" id="PF13426">
    <property type="entry name" value="PAS_9"/>
    <property type="match status" value="1"/>
</dbReference>
<dbReference type="SUPFAM" id="SSF55785">
    <property type="entry name" value="PYP-like sensor domain (PAS domain)"/>
    <property type="match status" value="1"/>
</dbReference>
<dbReference type="Pfam" id="PF00072">
    <property type="entry name" value="Response_reg"/>
    <property type="match status" value="1"/>
</dbReference>
<feature type="domain" description="Response regulatory" evidence="2">
    <location>
        <begin position="8"/>
        <end position="122"/>
    </location>
</feature>
<dbReference type="SUPFAM" id="SSF52172">
    <property type="entry name" value="CheY-like"/>
    <property type="match status" value="1"/>
</dbReference>
<dbReference type="SMART" id="SM00267">
    <property type="entry name" value="GGDEF"/>
    <property type="match status" value="1"/>
</dbReference>
<evidence type="ECO:0000256" key="1">
    <source>
        <dbReference type="PROSITE-ProRule" id="PRU00169"/>
    </source>
</evidence>
<reference evidence="4 5" key="1">
    <citation type="submission" date="2021-03" db="EMBL/GenBank/DDBJ databases">
        <title>Geobacter metallireducens gen. nov. sp. nov., a microorganism capable of coupling the complete oxidation of organic compounds to the reduction of iron and other metals.</title>
        <authorList>
            <person name="Li Y."/>
        </authorList>
    </citation>
    <scope>NUCLEOTIDE SEQUENCE [LARGE SCALE GENOMIC DNA]</scope>
    <source>
        <strain evidence="4 5">Jerry-YX</strain>
    </source>
</reference>
<dbReference type="PROSITE" id="PS50110">
    <property type="entry name" value="RESPONSE_REGULATORY"/>
    <property type="match status" value="1"/>
</dbReference>
<evidence type="ECO:0000259" key="2">
    <source>
        <dbReference type="PROSITE" id="PS50110"/>
    </source>
</evidence>
<keyword evidence="5" id="KW-1185">Reference proteome</keyword>
<dbReference type="CDD" id="cd01949">
    <property type="entry name" value="GGDEF"/>
    <property type="match status" value="1"/>
</dbReference>
<dbReference type="InterPro" id="IPR052155">
    <property type="entry name" value="Biofilm_reg_signaling"/>
</dbReference>
<keyword evidence="1" id="KW-0597">Phosphoprotein</keyword>
<gene>
    <name evidence="4" type="ORF">JZM60_00430</name>
</gene>
<protein>
    <submittedName>
        <fullName evidence="4">Diguanylate cyclase</fullName>
    </submittedName>
</protein>
<dbReference type="NCBIfam" id="TIGR00229">
    <property type="entry name" value="sensory_box"/>
    <property type="match status" value="1"/>
</dbReference>
<evidence type="ECO:0000313" key="4">
    <source>
        <dbReference type="EMBL" id="QSV45798.1"/>
    </source>
</evidence>
<dbReference type="InterPro" id="IPR029787">
    <property type="entry name" value="Nucleotide_cyclase"/>
</dbReference>
<dbReference type="InterPro" id="IPR035965">
    <property type="entry name" value="PAS-like_dom_sf"/>
</dbReference>
<dbReference type="SMART" id="SM00448">
    <property type="entry name" value="REC"/>
    <property type="match status" value="1"/>
</dbReference>
<dbReference type="Gene3D" id="3.30.70.270">
    <property type="match status" value="1"/>
</dbReference>
<name>A0ABX7Q4H9_9BACT</name>
<dbReference type="Gene3D" id="3.40.50.2300">
    <property type="match status" value="1"/>
</dbReference>
<dbReference type="Gene3D" id="3.30.450.20">
    <property type="entry name" value="PAS domain"/>
    <property type="match status" value="1"/>
</dbReference>
<feature type="modified residue" description="4-aspartylphosphate" evidence="1">
    <location>
        <position position="57"/>
    </location>
</feature>
<feature type="domain" description="GGDEF" evidence="3">
    <location>
        <begin position="300"/>
        <end position="433"/>
    </location>
</feature>
<dbReference type="InterPro" id="IPR000014">
    <property type="entry name" value="PAS"/>
</dbReference>
<dbReference type="PANTHER" id="PTHR44757">
    <property type="entry name" value="DIGUANYLATE CYCLASE DGCP"/>
    <property type="match status" value="1"/>
</dbReference>
<dbReference type="InterPro" id="IPR001789">
    <property type="entry name" value="Sig_transdc_resp-reg_receiver"/>
</dbReference>
<sequence length="452" mass="49155">MAESRPIRILYMEDNPALARLLQKSLQRKEYAVDIAADGLAGLAMLEGSSYELILVDYEMPACDGLEVIDTLVARGSEIPVIMVTGNGSEKVAVEALKKGAADYLVKDLEMGYIELLPIVIEQVLTRQDLLREKKRMMEIIREREERYRRLVELSPDGIAIHVGDRIAFINEAGARLLGAVDPAAVTGRQVRDFVSPDYLGLIRDPSVTGASRAEAAPWLETRLAIGDGRTIDVEIAAVPFSHDGKEALQVIIRDITEKKLANRRLEFLAHHDSLTGLANRVLFFDRLAMTLHQAERGRHGAALLFIDLDHFKGVNDTFGHDAGDALLREVARRIEECLRKVDSVARMGGDEFTVILSRIAGASDAAVVAEKILQSLSVPVALPGGEFTVGASIGISIFPEDAASAESLLKQADAAMYGAKRFGRNRFSFAGGDFFGGSAYEPGQGFGACSC</sequence>
<dbReference type="PROSITE" id="PS50887">
    <property type="entry name" value="GGDEF"/>
    <property type="match status" value="1"/>
</dbReference>